<comment type="caution">
    <text evidence="1">The sequence shown here is derived from an EMBL/GenBank/DDBJ whole genome shotgun (WGS) entry which is preliminary data.</text>
</comment>
<evidence type="ECO:0000313" key="2">
    <source>
        <dbReference type="Proteomes" id="UP000216113"/>
    </source>
</evidence>
<protein>
    <submittedName>
        <fullName evidence="1">Uncharacterized protein</fullName>
    </submittedName>
</protein>
<evidence type="ECO:0000313" key="1">
    <source>
        <dbReference type="EMBL" id="OZY39256.1"/>
    </source>
</evidence>
<proteinExistence type="predicted"/>
<dbReference type="RefSeq" id="WP_095031281.1">
    <property type="nucleotide sequence ID" value="NZ_NQKL01000034.1"/>
</dbReference>
<sequence length="174" mass="20115">MNFLTYNPIIEGIDLQIKSRGKIGNEPCKLDPFSISSSEYQVENTARSYLQSVQKHGYTSNLKTELIFLNSVEDENNEMYFYFLVSFKGRNDPDGSIILIAQYEDETEQELTVEYQTLKESSRTHLKLINEINYHDAVSAYCFGQVDLSCLCFYDFTQHPDFAQAVAMHNLLNY</sequence>
<dbReference type="AlphaFoldDB" id="A0A266LMH2"/>
<dbReference type="Proteomes" id="UP000216113">
    <property type="component" value="Unassembled WGS sequence"/>
</dbReference>
<reference evidence="1 2" key="1">
    <citation type="submission" date="2017-08" db="EMBL/GenBank/DDBJ databases">
        <title>Genomic and metabolic characterisation of spoilage-associated Pseudomonas species.</title>
        <authorList>
            <person name="Stanborough T."/>
            <person name="Fegan N."/>
            <person name="Powell S.M."/>
            <person name="Singh T."/>
            <person name="Tamplin M.L."/>
            <person name="Chandry P.S."/>
        </authorList>
    </citation>
    <scope>NUCLEOTIDE SEQUENCE [LARGE SCALE GENOMIC DNA]</scope>
    <source>
        <strain evidence="1 2">F1820</strain>
    </source>
</reference>
<organism evidence="1 2">
    <name type="scientific">Pseudomonas fragi</name>
    <dbReference type="NCBI Taxonomy" id="296"/>
    <lineage>
        <taxon>Bacteria</taxon>
        <taxon>Pseudomonadati</taxon>
        <taxon>Pseudomonadota</taxon>
        <taxon>Gammaproteobacteria</taxon>
        <taxon>Pseudomonadales</taxon>
        <taxon>Pseudomonadaceae</taxon>
        <taxon>Pseudomonas</taxon>
    </lineage>
</organism>
<name>A0A266LMH2_PSEFR</name>
<gene>
    <name evidence="1" type="ORF">CJF43_24075</name>
</gene>
<dbReference type="EMBL" id="NQKL01000034">
    <property type="protein sequence ID" value="OZY39256.1"/>
    <property type="molecule type" value="Genomic_DNA"/>
</dbReference>
<accession>A0A266LMH2</accession>